<organism evidence="5 6">
    <name type="scientific">Prevotella jejuni</name>
    <dbReference type="NCBI Taxonomy" id="1177574"/>
    <lineage>
        <taxon>Bacteria</taxon>
        <taxon>Pseudomonadati</taxon>
        <taxon>Bacteroidota</taxon>
        <taxon>Bacteroidia</taxon>
        <taxon>Bacteroidales</taxon>
        <taxon>Prevotellaceae</taxon>
        <taxon>Prevotella</taxon>
    </lineage>
</organism>
<dbReference type="GO" id="GO:0070005">
    <property type="term" value="F:cysteine-type aminopeptidase activity"/>
    <property type="evidence" value="ECO:0007669"/>
    <property type="project" value="InterPro"/>
</dbReference>
<keyword evidence="3" id="KW-0788">Thiol protease</keyword>
<keyword evidence="4" id="KW-0472">Membrane</keyword>
<name>A0AA94S1B6_9BACT</name>
<dbReference type="GO" id="GO:0006508">
    <property type="term" value="P:proteolysis"/>
    <property type="evidence" value="ECO:0007669"/>
    <property type="project" value="UniProtKB-KW"/>
</dbReference>
<dbReference type="GO" id="GO:0043418">
    <property type="term" value="P:homocysteine catabolic process"/>
    <property type="evidence" value="ECO:0007669"/>
    <property type="project" value="TreeGrafter"/>
</dbReference>
<accession>A0AA94S1B6</accession>
<keyword evidence="6" id="KW-1185">Reference proteome</keyword>
<sequence length="274" mass="30945">MKKNLYLHENKSCSPLFGVEIISVVDVFRAFLQLQWEINSIFVEYILLVTLYLNIIKKTMRKNIIIACGLLSCALSLQAQTKDGGIDAQMLQQIQKTGLGTSDRALANAIATNSIDDLAYNFRNSGPVDTYFSVETPKQNIQDQKSSGRCWLFTGLNVLRANFARQHKDTLKVEFSHVYLSFYDQLEKANLMLQGVIDNANKPLDDPRVQFFFKNPISDGGTFCGVSDLVEKYGVVPMEAMKETYSAENTSRMARIVHRIMTMKEERANTNGNT</sequence>
<evidence type="ECO:0000313" key="5">
    <source>
        <dbReference type="EMBL" id="SNS19446.1"/>
    </source>
</evidence>
<evidence type="ECO:0000313" key="6">
    <source>
        <dbReference type="Proteomes" id="UP000198427"/>
    </source>
</evidence>
<gene>
    <name evidence="5" type="ORF">SAMN06265364_1681</name>
</gene>
<evidence type="ECO:0000256" key="2">
    <source>
        <dbReference type="ARBA" id="ARBA00022801"/>
    </source>
</evidence>
<evidence type="ECO:0000256" key="3">
    <source>
        <dbReference type="ARBA" id="ARBA00022807"/>
    </source>
</evidence>
<dbReference type="SUPFAM" id="SSF54001">
    <property type="entry name" value="Cysteine proteinases"/>
    <property type="match status" value="1"/>
</dbReference>
<evidence type="ECO:0000256" key="1">
    <source>
        <dbReference type="ARBA" id="ARBA00022670"/>
    </source>
</evidence>
<keyword evidence="4" id="KW-1133">Transmembrane helix</keyword>
<dbReference type="InterPro" id="IPR000169">
    <property type="entry name" value="Pept_cys_AS"/>
</dbReference>
<dbReference type="AlphaFoldDB" id="A0AA94S1B6"/>
<dbReference type="Pfam" id="PF03051">
    <property type="entry name" value="Peptidase_C1_2"/>
    <property type="match status" value="1"/>
</dbReference>
<dbReference type="InterPro" id="IPR004134">
    <property type="entry name" value="Peptidase_C1B"/>
</dbReference>
<comment type="caution">
    <text evidence="5">The sequence shown here is derived from an EMBL/GenBank/DDBJ whole genome shotgun (WGS) entry which is preliminary data.</text>
</comment>
<evidence type="ECO:0000256" key="4">
    <source>
        <dbReference type="SAM" id="Phobius"/>
    </source>
</evidence>
<keyword evidence="1" id="KW-0645">Protease</keyword>
<proteinExistence type="predicted"/>
<dbReference type="InterPro" id="IPR038765">
    <property type="entry name" value="Papain-like_cys_pep_sf"/>
</dbReference>
<dbReference type="PANTHER" id="PTHR10363">
    <property type="entry name" value="BLEOMYCIN HYDROLASE"/>
    <property type="match status" value="1"/>
</dbReference>
<dbReference type="Proteomes" id="UP000198427">
    <property type="component" value="Unassembled WGS sequence"/>
</dbReference>
<dbReference type="GO" id="GO:0005737">
    <property type="term" value="C:cytoplasm"/>
    <property type="evidence" value="ECO:0007669"/>
    <property type="project" value="TreeGrafter"/>
</dbReference>
<dbReference type="GO" id="GO:0009636">
    <property type="term" value="P:response to toxic substance"/>
    <property type="evidence" value="ECO:0007669"/>
    <property type="project" value="TreeGrafter"/>
</dbReference>
<protein>
    <submittedName>
        <fullName evidence="5">Peptidase C1-like family protein</fullName>
    </submittedName>
</protein>
<reference evidence="5 6" key="1">
    <citation type="submission" date="2017-06" db="EMBL/GenBank/DDBJ databases">
        <authorList>
            <person name="Varghese N."/>
            <person name="Submissions S."/>
        </authorList>
    </citation>
    <scope>NUCLEOTIDE SEQUENCE [LARGE SCALE GENOMIC DNA]</scope>
    <source>
        <strain evidence="5 6">DSM 26989</strain>
    </source>
</reference>
<keyword evidence="2" id="KW-0378">Hydrolase</keyword>
<dbReference type="EMBL" id="FZNZ01000068">
    <property type="protein sequence ID" value="SNS19446.1"/>
    <property type="molecule type" value="Genomic_DNA"/>
</dbReference>
<feature type="transmembrane region" description="Helical" evidence="4">
    <location>
        <begin position="38"/>
        <end position="56"/>
    </location>
</feature>
<keyword evidence="4" id="KW-0812">Transmembrane</keyword>
<dbReference type="PANTHER" id="PTHR10363:SF2">
    <property type="entry name" value="BLEOMYCIN HYDROLASE"/>
    <property type="match status" value="1"/>
</dbReference>
<dbReference type="Gene3D" id="3.90.70.10">
    <property type="entry name" value="Cysteine proteinases"/>
    <property type="match status" value="1"/>
</dbReference>
<dbReference type="PROSITE" id="PS00139">
    <property type="entry name" value="THIOL_PROTEASE_CYS"/>
    <property type="match status" value="1"/>
</dbReference>